<dbReference type="AlphaFoldDB" id="A0A7W8DK44"/>
<protein>
    <submittedName>
        <fullName evidence="2">Trehalose utilization protein</fullName>
    </submittedName>
</protein>
<dbReference type="InterPro" id="IPR009381">
    <property type="entry name" value="Trehalose_catabolism_ThuA_prok"/>
</dbReference>
<dbReference type="PIRSF" id="PIRSF030013">
    <property type="entry name" value="ThuA"/>
    <property type="match status" value="1"/>
</dbReference>
<name>A0A7W8DK44_9BACT</name>
<comment type="caution">
    <text evidence="2">The sequence shown here is derived from an EMBL/GenBank/DDBJ whole genome shotgun (WGS) entry which is preliminary data.</text>
</comment>
<sequence length="262" mass="29195">MHNPPIRVTIWNEFVHERQNPAVAAIYPQGIHGALAEALSKHGDLVVHTATLDEPEQGLPPVVLDQTDVLLWWGHAAHDQVSDELVTRVQQRVLAGMGLIVLHSGHFSKVFKRLMGTSCALCWREAGERERVWKINPGHPIAAGIGDCIEIEQSEMYGEPFGIPTPDELIFVSWFQGGEVMRSGATWTRGSGRIFYFSPGHEVYPIYHHPEIQRVITNGIRWARPQGEAANTPRHVPVEQAREKIEVRGGTVHVEDGKLAGQ</sequence>
<evidence type="ECO:0000313" key="2">
    <source>
        <dbReference type="EMBL" id="MBB5032675.1"/>
    </source>
</evidence>
<organism evidence="2 3">
    <name type="scientific">Prosthecobacter vanneervenii</name>
    <dbReference type="NCBI Taxonomy" id="48466"/>
    <lineage>
        <taxon>Bacteria</taxon>
        <taxon>Pseudomonadati</taxon>
        <taxon>Verrucomicrobiota</taxon>
        <taxon>Verrucomicrobiia</taxon>
        <taxon>Verrucomicrobiales</taxon>
        <taxon>Verrucomicrobiaceae</taxon>
        <taxon>Prosthecobacter</taxon>
    </lineage>
</organism>
<dbReference type="Proteomes" id="UP000590740">
    <property type="component" value="Unassembled WGS sequence"/>
</dbReference>
<evidence type="ECO:0000259" key="1">
    <source>
        <dbReference type="Pfam" id="PF06283"/>
    </source>
</evidence>
<dbReference type="Gene3D" id="3.40.50.880">
    <property type="match status" value="1"/>
</dbReference>
<proteinExistence type="predicted"/>
<dbReference type="EMBL" id="JACHIG010000004">
    <property type="protein sequence ID" value="MBB5032675.1"/>
    <property type="molecule type" value="Genomic_DNA"/>
</dbReference>
<feature type="domain" description="ThuA-like" evidence="1">
    <location>
        <begin position="7"/>
        <end position="223"/>
    </location>
</feature>
<reference evidence="2 3" key="1">
    <citation type="submission" date="2020-08" db="EMBL/GenBank/DDBJ databases">
        <title>Genomic Encyclopedia of Type Strains, Phase IV (KMG-IV): sequencing the most valuable type-strain genomes for metagenomic binning, comparative biology and taxonomic classification.</title>
        <authorList>
            <person name="Goeker M."/>
        </authorList>
    </citation>
    <scope>NUCLEOTIDE SEQUENCE [LARGE SCALE GENOMIC DNA]</scope>
    <source>
        <strain evidence="2 3">DSM 12252</strain>
    </source>
</reference>
<keyword evidence="3" id="KW-1185">Reference proteome</keyword>
<dbReference type="Pfam" id="PF06283">
    <property type="entry name" value="ThuA"/>
    <property type="match status" value="1"/>
</dbReference>
<dbReference type="RefSeq" id="WP_184339591.1">
    <property type="nucleotide sequence ID" value="NZ_JACHIG010000004.1"/>
</dbReference>
<dbReference type="InterPro" id="IPR029062">
    <property type="entry name" value="Class_I_gatase-like"/>
</dbReference>
<gene>
    <name evidence="2" type="ORF">HNQ65_002257</name>
</gene>
<dbReference type="InterPro" id="IPR029010">
    <property type="entry name" value="ThuA-like"/>
</dbReference>
<accession>A0A7W8DK44</accession>
<dbReference type="SUPFAM" id="SSF52317">
    <property type="entry name" value="Class I glutamine amidotransferase-like"/>
    <property type="match status" value="1"/>
</dbReference>
<evidence type="ECO:0000313" key="3">
    <source>
        <dbReference type="Proteomes" id="UP000590740"/>
    </source>
</evidence>